<dbReference type="PROSITE" id="PS50092">
    <property type="entry name" value="TSP1"/>
    <property type="match status" value="1"/>
</dbReference>
<dbReference type="Proteomes" id="UP001152320">
    <property type="component" value="Chromosome 12"/>
</dbReference>
<evidence type="ECO:0000313" key="1">
    <source>
        <dbReference type="EMBL" id="KAJ8032220.1"/>
    </source>
</evidence>
<dbReference type="EMBL" id="JAIZAY010000012">
    <property type="protein sequence ID" value="KAJ8032220.1"/>
    <property type="molecule type" value="Genomic_DNA"/>
</dbReference>
<evidence type="ECO:0000313" key="2">
    <source>
        <dbReference type="Proteomes" id="UP001152320"/>
    </source>
</evidence>
<organism evidence="1 2">
    <name type="scientific">Holothuria leucospilota</name>
    <name type="common">Black long sea cucumber</name>
    <name type="synonym">Mertensiothuria leucospilota</name>
    <dbReference type="NCBI Taxonomy" id="206669"/>
    <lineage>
        <taxon>Eukaryota</taxon>
        <taxon>Metazoa</taxon>
        <taxon>Echinodermata</taxon>
        <taxon>Eleutherozoa</taxon>
        <taxon>Echinozoa</taxon>
        <taxon>Holothuroidea</taxon>
        <taxon>Aspidochirotacea</taxon>
        <taxon>Aspidochirotida</taxon>
        <taxon>Holothuriidae</taxon>
        <taxon>Holothuria</taxon>
    </lineage>
</organism>
<protein>
    <submittedName>
        <fullName evidence="1">A disintegrin and metalloproteinase with thrombospondin motifs 20</fullName>
    </submittedName>
</protein>
<keyword evidence="2" id="KW-1185">Reference proteome</keyword>
<reference evidence="1" key="1">
    <citation type="submission" date="2021-10" db="EMBL/GenBank/DDBJ databases">
        <title>Tropical sea cucumber genome reveals ecological adaptation and Cuvierian tubules defense mechanism.</title>
        <authorList>
            <person name="Chen T."/>
        </authorList>
    </citation>
    <scope>NUCLEOTIDE SEQUENCE</scope>
    <source>
        <strain evidence="1">Nanhai2018</strain>
        <tissue evidence="1">Muscle</tissue>
    </source>
</reference>
<dbReference type="AlphaFoldDB" id="A0A9Q1H4I9"/>
<dbReference type="OrthoDB" id="5948003at2759"/>
<comment type="caution">
    <text evidence="1">The sequence shown here is derived from an EMBL/GenBank/DDBJ whole genome shotgun (WGS) entry which is preliminary data.</text>
</comment>
<dbReference type="InterPro" id="IPR000884">
    <property type="entry name" value="TSP1_rpt"/>
</dbReference>
<name>A0A9Q1H4I9_HOLLE</name>
<proteinExistence type="predicted"/>
<accession>A0A9Q1H4I9</accession>
<dbReference type="Pfam" id="PF19030">
    <property type="entry name" value="TSP1_ADAMTS"/>
    <property type="match status" value="1"/>
</dbReference>
<sequence length="305" mass="34837">MEQFNCFGDEGFKGLYDECGVCGGKGTSCSPRNEIIFNDEHLPKRDKSKSQTFLRFVFRTEVLSDIFTTYNWHVKSWSLCRSCDKRYRSVECVDDLSGGVVSDDMCNLQQRPDDSKSCSDEPSCSYEGYHWSTGPWSPCTMCRRTREVECFDAQMLDNDVDVSTGIEVTADVLCATTDEVHSSSSYANEITPVVKFGKSFDGFNLSELQGNQESSDLHQNELITQLKNRSPCYIKDQYNFIYEALAAAYLFPKLDLQPHILLSMDLNNNIHQRKLIREYEFFHGAKRYAAATLSFILMKVQSKLN</sequence>
<gene>
    <name evidence="1" type="ORF">HOLleu_25689</name>
</gene>